<dbReference type="EMBL" id="LT670817">
    <property type="protein sequence ID" value="SHH32584.1"/>
    <property type="molecule type" value="Genomic_DNA"/>
</dbReference>
<protein>
    <submittedName>
        <fullName evidence="2">Uncharacterized protein</fullName>
    </submittedName>
</protein>
<dbReference type="Proteomes" id="UP000189796">
    <property type="component" value="Chromosome I"/>
</dbReference>
<keyword evidence="1" id="KW-0812">Transmembrane</keyword>
<proteinExistence type="predicted"/>
<reference evidence="2 3" key="1">
    <citation type="submission" date="2016-11" db="EMBL/GenBank/DDBJ databases">
        <authorList>
            <person name="Jaros S."/>
            <person name="Januszkiewicz K."/>
            <person name="Wedrychowicz H."/>
        </authorList>
    </citation>
    <scope>NUCLEOTIDE SEQUENCE [LARGE SCALE GENOMIC DNA]</scope>
    <source>
        <strain evidence="2 3">GAS138</strain>
    </source>
</reference>
<evidence type="ECO:0000256" key="1">
    <source>
        <dbReference type="SAM" id="Phobius"/>
    </source>
</evidence>
<feature type="transmembrane region" description="Helical" evidence="1">
    <location>
        <begin position="24"/>
        <end position="50"/>
    </location>
</feature>
<dbReference type="PROSITE" id="PS51257">
    <property type="entry name" value="PROKAR_LIPOPROTEIN"/>
    <property type="match status" value="1"/>
</dbReference>
<gene>
    <name evidence="2" type="ORF">SAMN05443248_4452</name>
</gene>
<keyword evidence="1" id="KW-1133">Transmembrane helix</keyword>
<evidence type="ECO:0000313" key="2">
    <source>
        <dbReference type="EMBL" id="SHH32584.1"/>
    </source>
</evidence>
<dbReference type="AlphaFoldDB" id="A0A1M5S282"/>
<name>A0A1M5S282_9BRAD</name>
<accession>A0A1M5S282</accession>
<keyword evidence="1" id="KW-0472">Membrane</keyword>
<organism evidence="2 3">
    <name type="scientific">Bradyrhizobium erythrophlei</name>
    <dbReference type="NCBI Taxonomy" id="1437360"/>
    <lineage>
        <taxon>Bacteria</taxon>
        <taxon>Pseudomonadati</taxon>
        <taxon>Pseudomonadota</taxon>
        <taxon>Alphaproteobacteria</taxon>
        <taxon>Hyphomicrobiales</taxon>
        <taxon>Nitrobacteraceae</taxon>
        <taxon>Bradyrhizobium</taxon>
    </lineage>
</organism>
<evidence type="ECO:0000313" key="3">
    <source>
        <dbReference type="Proteomes" id="UP000189796"/>
    </source>
</evidence>
<sequence length="60" mass="6549">MRFFSFVSRLAQGQPHAALSCFEAMVYVLVGLGVVALLIGGYLSALAWAVHEIDKQTSYD</sequence>